<dbReference type="PROSITE" id="PS50055">
    <property type="entry name" value="TYR_PHOSPHATASE_PTP"/>
    <property type="match status" value="1"/>
</dbReference>
<dbReference type="InterPro" id="IPR000242">
    <property type="entry name" value="PTP_cat"/>
</dbReference>
<dbReference type="PROSITE" id="PS51180">
    <property type="entry name" value="BRO1"/>
    <property type="match status" value="1"/>
</dbReference>
<dbReference type="InterPro" id="IPR025304">
    <property type="entry name" value="ALIX_V_dom"/>
</dbReference>
<dbReference type="InterPro" id="IPR038499">
    <property type="entry name" value="BRO1_sf"/>
</dbReference>
<feature type="domain" description="Tyrosine-protein phosphatase" evidence="7">
    <location>
        <begin position="1454"/>
        <end position="1732"/>
    </location>
</feature>
<dbReference type="Gene3D" id="1.25.40.280">
    <property type="entry name" value="alix/aip1 like domains"/>
    <property type="match status" value="1"/>
</dbReference>
<evidence type="ECO:0000256" key="2">
    <source>
        <dbReference type="ARBA" id="ARBA00004496"/>
    </source>
</evidence>
<dbReference type="GO" id="GO:0043328">
    <property type="term" value="P:protein transport to vacuole involved in ubiquitin-dependent protein catabolic process via the multivesicular body sorting pathway"/>
    <property type="evidence" value="ECO:0007669"/>
    <property type="project" value="TreeGrafter"/>
</dbReference>
<keyword evidence="4" id="KW-0967">Endosome</keyword>
<proteinExistence type="predicted"/>
<dbReference type="SMART" id="SM00194">
    <property type="entry name" value="PTPc"/>
    <property type="match status" value="1"/>
</dbReference>
<dbReference type="Pfam" id="PF13949">
    <property type="entry name" value="ALIX_LYPXL_bnd"/>
    <property type="match status" value="1"/>
</dbReference>
<evidence type="ECO:0000256" key="6">
    <source>
        <dbReference type="SAM" id="MobiDB-lite"/>
    </source>
</evidence>
<feature type="region of interest" description="Disordered" evidence="6">
    <location>
        <begin position="838"/>
        <end position="1024"/>
    </location>
</feature>
<organism evidence="9">
    <name type="scientific">Schistocephalus solidus</name>
    <name type="common">Tapeworm</name>
    <dbReference type="NCBI Taxonomy" id="70667"/>
    <lineage>
        <taxon>Eukaryota</taxon>
        <taxon>Metazoa</taxon>
        <taxon>Spiralia</taxon>
        <taxon>Lophotrochozoa</taxon>
        <taxon>Platyhelminthes</taxon>
        <taxon>Cestoda</taxon>
        <taxon>Eucestoda</taxon>
        <taxon>Diphyllobothriidea</taxon>
        <taxon>Diphyllobothriidae</taxon>
        <taxon>Schistocephalus</taxon>
    </lineage>
</organism>
<feature type="compositionally biased region" description="Polar residues" evidence="6">
    <location>
        <begin position="1047"/>
        <end position="1068"/>
    </location>
</feature>
<dbReference type="PANTHER" id="PTHR23030">
    <property type="entry name" value="PCD6 INTERACTING PROTEIN-RELATED"/>
    <property type="match status" value="1"/>
</dbReference>
<evidence type="ECO:0008006" key="10">
    <source>
        <dbReference type="Google" id="ProtNLM"/>
    </source>
</evidence>
<keyword evidence="3" id="KW-0963">Cytoplasm</keyword>
<dbReference type="EMBL" id="GEEE01012893">
    <property type="protein sequence ID" value="JAP50332.1"/>
    <property type="molecule type" value="Transcribed_RNA"/>
</dbReference>
<feature type="coiled-coil region" evidence="5">
    <location>
        <begin position="685"/>
        <end position="712"/>
    </location>
</feature>
<dbReference type="Gene3D" id="1.20.140.50">
    <property type="entry name" value="alix/aip1 like domains"/>
    <property type="match status" value="1"/>
</dbReference>
<dbReference type="GO" id="GO:0032456">
    <property type="term" value="P:endocytic recycling"/>
    <property type="evidence" value="ECO:0007669"/>
    <property type="project" value="TreeGrafter"/>
</dbReference>
<dbReference type="SUPFAM" id="SSF52799">
    <property type="entry name" value="(Phosphotyrosine protein) phosphatases II"/>
    <property type="match status" value="1"/>
</dbReference>
<feature type="compositionally biased region" description="Low complexity" evidence="6">
    <location>
        <begin position="971"/>
        <end position="987"/>
    </location>
</feature>
<dbReference type="PRINTS" id="PR00700">
    <property type="entry name" value="PRTYPHPHTASE"/>
</dbReference>
<dbReference type="Pfam" id="PF03097">
    <property type="entry name" value="BRO1"/>
    <property type="match status" value="1"/>
</dbReference>
<feature type="compositionally biased region" description="Polar residues" evidence="6">
    <location>
        <begin position="867"/>
        <end position="880"/>
    </location>
</feature>
<feature type="region of interest" description="Disordered" evidence="6">
    <location>
        <begin position="1045"/>
        <end position="1175"/>
    </location>
</feature>
<dbReference type="SMART" id="SM01041">
    <property type="entry name" value="BRO1"/>
    <property type="match status" value="1"/>
</dbReference>
<dbReference type="GO" id="GO:0005768">
    <property type="term" value="C:endosome"/>
    <property type="evidence" value="ECO:0007669"/>
    <property type="project" value="UniProtKB-SubCell"/>
</dbReference>
<accession>A0A0X3PPN2</accession>
<evidence type="ECO:0000313" key="9">
    <source>
        <dbReference type="EMBL" id="JAP50332.1"/>
    </source>
</evidence>
<dbReference type="InterPro" id="IPR029021">
    <property type="entry name" value="Prot-tyrosine_phosphatase-like"/>
</dbReference>
<evidence type="ECO:0000259" key="8">
    <source>
        <dbReference type="PROSITE" id="PS51180"/>
    </source>
</evidence>
<reference evidence="9" key="1">
    <citation type="submission" date="2016-01" db="EMBL/GenBank/DDBJ databases">
        <title>Reference transcriptome for the parasite Schistocephalus solidus: insights into the molecular evolution of parasitism.</title>
        <authorList>
            <person name="Hebert F.O."/>
            <person name="Grambauer S."/>
            <person name="Barber I."/>
            <person name="Landry C.R."/>
            <person name="Aubin-Horth N."/>
        </authorList>
    </citation>
    <scope>NUCLEOTIDE SEQUENCE</scope>
</reference>
<sequence length="1947" mass="213035">MEGLPRMPMFKVPWKPSPVSPDISSIKKKVRIRYGEQMHIDEQLFMSFLQLRTKSCSPPIDASSISNIRRYYAQLMLLKNRINFSEPKFVQWPWQDALVESSFVREEVEYEEAATLYNLGSAHSIVGEREGRADDDSLKQACTQFQCAAWVFQTLRERYAQFENANDMHGDLCRFYYSLMLSQAQECVTEKSMLDGRPPALTAKLTKFLAESYDYCWNQLNAQTLASILPEKFLRDWKRLVLVKKLVYSALTNYFLAMDAAAKMKFGPGVTWLKQADIEITEAAKVAQAASNASNSPRFSAPLLVVVNFAQNVISSSCKNAIKDNETIYHERVPPLAELEAVKGANVAKPTPFDHTDPEVIGQDIFKDLLPIETLEASSMYSEMKADFLRKILAEVEEKDVALGSFMSSINLDPKDLCKPDARLPQALLDVCAQLQAMDPPPEGELSSRMKALVNVGVDVESDTTLITNEIQELQKKLEALKDGKAVKPLIDRLSRIADYHAKLAEAVSDAKHSNTQLNRALTEHLTAVRILLKPAEEIEADLPSVKELISDEMLLSGLDEAARVLEKVSEMRAQRDILVSQLRAAVQADDITHELLTADPVDHESIYEARLKRHEPAVALLRQNLAAQENITKALVELNAKVAVKKHSLLEQRKRRTEEVDSLIRSGDSFGELLLKCDEGQNFYKQMSERLQKVRSELTELADEMEQLQSKPEATPALVAPIYTSGSTIPEVPRLGDYLKAKRLAAGASNLPRTASPTPLTAGAVNRPPIPYWQPVPQPYPQVSGLSHVPQGGQPAPLQVTPPRPAVASNPAAPQAFRRDVPFTFVPYGQVNAGFPEPGRETYQIPPIQTGSVQPTQLPQYQQQQSLARTPTPQYSQYSYHPGVFPDHSGYPLPQQGVVGNSGSLQPQAAVQPQEPKPLGGDALSSSGNQSANQHPQVTGPVPPVSDVVAPRLINQSSPQTVLPQSGVASSHQFSGQQQRQQIQSQPLFCPTPLAGSQIGPTISSDPRYRQSTQPPPVVQQQTGLKAVIGSYPVRVQQPSAYAMQGSPQQPFGYQVRQPVSDQTQVGRSGPRNPQPPYLQTPPPGTTTQAPRPPYSYTGGVQPVIPPNDSRTPTPTIPAPVSSGYANTKAPGARPLFQAPTATPQGPPVGYAAAGPMHQQPPAGPGLPQYSTGSPLMLQTSGPVRMPLQQYPQPRNQWYAQQAAFRPEIPTTYQQPPGGGQTSFSAGFGVLQASQPIVGEGTTSATTVVTDSTTVASGHVPIQAGVASTSEVAEPKPAADMLPILPQVLTQDDFEVQRREKQLRAAYAAQPQQWNSENADISTATTAAINTARSNSVPSADPQKRSLVGNQMDVTNAPACKPRSAEHQSLSDPLVLNRFITATERLLSWLEALNAPFEAAIENGDDSNVTTAPQRAVCVSRLDHAWLRVTEVSSFPRGDKRPTLATARCCAAKNRSQDCVPYDMNRVVLRSLKEDYINASHMDFISTLGDWCPRYILTQAPLCNTVADFWTMIFEQGCEVVALLLPLRAQTISSISTLPSSVDPISGLAEGAYGEPTDKKRVPPHLPALKVGSRLSIPGSSLELRLQAVKLVKSETTSDLGSELHNGDSLPLSESLPRAACIERVLTLQNRDTQQTRSIVHLCYTGKFPAPTDTSSVGTFAAFIQSVHGFYKQQRNLMHPIAVACETGCGLGGIFVTSSIAMLQAEALSQLADVCDIAGRVCQQRRGALGQASHLAAACATVAQAAVQTLARRDIVVGPKQYRRLSEGEKTRLLVKTRQQQHKLAVDNEGQNSDLADRLFSDQPLNLNELMCTMGSWGKERKCVTTSNATESSLQAYPSTSISEMPMRVEQDQQSQEQPQVSTVVKPEPIRASGSSEANLFSDLPQHLVNLSLSEQPDQAGLAKRHYQARDFFDQEFREVRDKQQAVANQLFQDLDPLRLSPTGNQ</sequence>
<keyword evidence="5" id="KW-0175">Coiled coil</keyword>
<dbReference type="InterPro" id="IPR004328">
    <property type="entry name" value="BRO1_dom"/>
</dbReference>
<dbReference type="GO" id="GO:0045022">
    <property type="term" value="P:early endosome to late endosome transport"/>
    <property type="evidence" value="ECO:0007669"/>
    <property type="project" value="TreeGrafter"/>
</dbReference>
<dbReference type="GO" id="GO:0004725">
    <property type="term" value="F:protein tyrosine phosphatase activity"/>
    <property type="evidence" value="ECO:0007669"/>
    <property type="project" value="InterPro"/>
</dbReference>
<gene>
    <name evidence="9" type="ORF">TR105169</name>
</gene>
<dbReference type="Gene3D" id="3.90.190.10">
    <property type="entry name" value="Protein tyrosine phosphatase superfamily"/>
    <property type="match status" value="1"/>
</dbReference>
<feature type="compositionally biased region" description="Polar residues" evidence="6">
    <location>
        <begin position="899"/>
        <end position="912"/>
    </location>
</feature>
<feature type="compositionally biased region" description="Low complexity" evidence="6">
    <location>
        <begin position="855"/>
        <end position="866"/>
    </location>
</feature>
<feature type="compositionally biased region" description="Polar residues" evidence="6">
    <location>
        <begin position="925"/>
        <end position="938"/>
    </location>
</feature>
<evidence type="ECO:0000259" key="7">
    <source>
        <dbReference type="PROSITE" id="PS50055"/>
    </source>
</evidence>
<dbReference type="Pfam" id="PF00102">
    <property type="entry name" value="Y_phosphatase"/>
    <property type="match status" value="2"/>
</dbReference>
<comment type="subcellular location">
    <subcellularLocation>
        <location evidence="2">Cytoplasm</location>
    </subcellularLocation>
    <subcellularLocation>
        <location evidence="1">Endosome</location>
    </subcellularLocation>
</comment>
<feature type="compositionally biased region" description="Pro residues" evidence="6">
    <location>
        <begin position="1074"/>
        <end position="1086"/>
    </location>
</feature>
<dbReference type="Gene3D" id="1.20.120.560">
    <property type="entry name" value="alix/aip1 in complex with the ypdl late domain"/>
    <property type="match status" value="1"/>
</dbReference>
<dbReference type="PANTHER" id="PTHR23030:SF30">
    <property type="entry name" value="TYROSINE-PROTEIN PHOSPHATASE NON-RECEPTOR TYPE 23"/>
    <property type="match status" value="1"/>
</dbReference>
<name>A0A0X3PPN2_SCHSO</name>
<evidence type="ECO:0000256" key="3">
    <source>
        <dbReference type="ARBA" id="ARBA00022490"/>
    </source>
</evidence>
<evidence type="ECO:0000256" key="5">
    <source>
        <dbReference type="SAM" id="Coils"/>
    </source>
</evidence>
<feature type="compositionally biased region" description="Polar residues" evidence="6">
    <location>
        <begin position="1000"/>
        <end position="1014"/>
    </location>
</feature>
<protein>
    <recommendedName>
        <fullName evidence="10">Tyrosine-protein phosphatase non-receptor type 23</fullName>
    </recommendedName>
</protein>
<feature type="compositionally biased region" description="Polar residues" evidence="6">
    <location>
        <begin position="955"/>
        <end position="970"/>
    </location>
</feature>
<evidence type="ECO:0000256" key="1">
    <source>
        <dbReference type="ARBA" id="ARBA00004177"/>
    </source>
</evidence>
<evidence type="ECO:0000256" key="4">
    <source>
        <dbReference type="ARBA" id="ARBA00022753"/>
    </source>
</evidence>
<feature type="domain" description="BRO1" evidence="8">
    <location>
        <begin position="8"/>
        <end position="403"/>
    </location>
</feature>